<organism evidence="1 2">
    <name type="scientific">Cylicocyclus nassatus</name>
    <name type="common">Nematode worm</name>
    <dbReference type="NCBI Taxonomy" id="53992"/>
    <lineage>
        <taxon>Eukaryota</taxon>
        <taxon>Metazoa</taxon>
        <taxon>Ecdysozoa</taxon>
        <taxon>Nematoda</taxon>
        <taxon>Chromadorea</taxon>
        <taxon>Rhabditida</taxon>
        <taxon>Rhabditina</taxon>
        <taxon>Rhabditomorpha</taxon>
        <taxon>Strongyloidea</taxon>
        <taxon>Strongylidae</taxon>
        <taxon>Cylicocyclus</taxon>
    </lineage>
</organism>
<evidence type="ECO:0000313" key="1">
    <source>
        <dbReference type="EMBL" id="CAJ0601429.1"/>
    </source>
</evidence>
<reference evidence="1" key="1">
    <citation type="submission" date="2023-07" db="EMBL/GenBank/DDBJ databases">
        <authorList>
            <consortium name="CYATHOMIX"/>
        </authorList>
    </citation>
    <scope>NUCLEOTIDE SEQUENCE</scope>
    <source>
        <strain evidence="1">N/A</strain>
    </source>
</reference>
<sequence length="72" mass="8448">MSCVESVYVVQTQKLQTVPSDEEIDSQETNEDSPEESTIIYQELLRAQLYRQLQEIKKAFRLHKAFKKVDTL</sequence>
<protein>
    <submittedName>
        <fullName evidence="1">Uncharacterized protein</fullName>
    </submittedName>
</protein>
<dbReference type="EMBL" id="CATQJL010000305">
    <property type="protein sequence ID" value="CAJ0601429.1"/>
    <property type="molecule type" value="Genomic_DNA"/>
</dbReference>
<dbReference type="Proteomes" id="UP001176961">
    <property type="component" value="Unassembled WGS sequence"/>
</dbReference>
<gene>
    <name evidence="1" type="ORF">CYNAS_LOCUS13412</name>
</gene>
<dbReference type="AlphaFoldDB" id="A0AA36M6Y0"/>
<comment type="caution">
    <text evidence="1">The sequence shown here is derived from an EMBL/GenBank/DDBJ whole genome shotgun (WGS) entry which is preliminary data.</text>
</comment>
<keyword evidence="2" id="KW-1185">Reference proteome</keyword>
<evidence type="ECO:0000313" key="2">
    <source>
        <dbReference type="Proteomes" id="UP001176961"/>
    </source>
</evidence>
<accession>A0AA36M6Y0</accession>
<proteinExistence type="predicted"/>
<name>A0AA36M6Y0_CYLNA</name>